<comment type="subcellular location">
    <subcellularLocation>
        <location evidence="2">Mitochondrion</location>
    </subcellularLocation>
</comment>
<dbReference type="AlphaFoldDB" id="A0A0P4WCR1"/>
<dbReference type="FunFam" id="3.90.226.10:FF:000026">
    <property type="entry name" value="3-hydroxyisobutyryl-CoA hydrolase, mitochondrial"/>
    <property type="match status" value="1"/>
</dbReference>
<feature type="domain" description="Enoyl-CoA hydratase/isomerase" evidence="12">
    <location>
        <begin position="42"/>
        <end position="369"/>
    </location>
</feature>
<keyword evidence="8" id="KW-0378">Hydrolase</keyword>
<evidence type="ECO:0000256" key="11">
    <source>
        <dbReference type="ARBA" id="ARBA00031181"/>
    </source>
</evidence>
<keyword evidence="9" id="KW-0496">Mitochondrion</keyword>
<evidence type="ECO:0000313" key="13">
    <source>
        <dbReference type="EMBL" id="JAI62131.1"/>
    </source>
</evidence>
<proteinExistence type="inferred from homology"/>
<dbReference type="NCBIfam" id="NF004127">
    <property type="entry name" value="PRK05617.1"/>
    <property type="match status" value="1"/>
</dbReference>
<dbReference type="PANTHER" id="PTHR43176:SF3">
    <property type="entry name" value="3-HYDROXYISOBUTYRYL-COA HYDROLASE, MITOCHONDRIAL"/>
    <property type="match status" value="1"/>
</dbReference>
<dbReference type="InterPro" id="IPR032259">
    <property type="entry name" value="HIBYL-CoA-H"/>
</dbReference>
<evidence type="ECO:0000256" key="10">
    <source>
        <dbReference type="ARBA" id="ARBA00024871"/>
    </source>
</evidence>
<dbReference type="CDD" id="cd06558">
    <property type="entry name" value="crotonase-like"/>
    <property type="match status" value="1"/>
</dbReference>
<dbReference type="EC" id="3.1.2.4" evidence="5"/>
<keyword evidence="7" id="KW-0101">Branched-chain amino acid catabolism</keyword>
<evidence type="ECO:0000256" key="8">
    <source>
        <dbReference type="ARBA" id="ARBA00022801"/>
    </source>
</evidence>
<dbReference type="GO" id="GO:0003860">
    <property type="term" value="F:3-hydroxyisobutyryl-CoA hydrolase activity"/>
    <property type="evidence" value="ECO:0007669"/>
    <property type="project" value="UniProtKB-EC"/>
</dbReference>
<dbReference type="InterPro" id="IPR045004">
    <property type="entry name" value="ECH_dom"/>
</dbReference>
<evidence type="ECO:0000259" key="12">
    <source>
        <dbReference type="Pfam" id="PF16113"/>
    </source>
</evidence>
<evidence type="ECO:0000256" key="2">
    <source>
        <dbReference type="ARBA" id="ARBA00004173"/>
    </source>
</evidence>
<evidence type="ECO:0000256" key="1">
    <source>
        <dbReference type="ARBA" id="ARBA00001709"/>
    </source>
</evidence>
<accession>A0A0P4WCR1</accession>
<evidence type="ECO:0000256" key="4">
    <source>
        <dbReference type="ARBA" id="ARBA00005254"/>
    </source>
</evidence>
<comment type="function">
    <text evidence="10">Hydrolyzes 3-hydroxyisobutyryl-CoA (HIBYL-CoA), a saline catabolite. Has high activity toward isobutyryl-CoA. Could be an isobutyryl-CoA dehydrogenase that functions in valine catabolism. Also hydrolyzes 3-hydroxypropanoyl-CoA.</text>
</comment>
<organism evidence="13">
    <name type="scientific">Scylla olivacea</name>
    <name type="common">Orange mud crab</name>
    <name type="synonym">Cancer olivacea</name>
    <dbReference type="NCBI Taxonomy" id="85551"/>
    <lineage>
        <taxon>Eukaryota</taxon>
        <taxon>Metazoa</taxon>
        <taxon>Ecdysozoa</taxon>
        <taxon>Arthropoda</taxon>
        <taxon>Crustacea</taxon>
        <taxon>Multicrustacea</taxon>
        <taxon>Malacostraca</taxon>
        <taxon>Eumalacostraca</taxon>
        <taxon>Eucarida</taxon>
        <taxon>Decapoda</taxon>
        <taxon>Pleocyemata</taxon>
        <taxon>Brachyura</taxon>
        <taxon>Eubrachyura</taxon>
        <taxon>Portunoidea</taxon>
        <taxon>Portunidae</taxon>
        <taxon>Portuninae</taxon>
        <taxon>Scylla</taxon>
    </lineage>
</organism>
<name>A0A0P4WCR1_SCYOL</name>
<evidence type="ECO:0000256" key="9">
    <source>
        <dbReference type="ARBA" id="ARBA00023128"/>
    </source>
</evidence>
<evidence type="ECO:0000256" key="7">
    <source>
        <dbReference type="ARBA" id="ARBA00022456"/>
    </source>
</evidence>
<reference evidence="13" key="1">
    <citation type="submission" date="2015-09" db="EMBL/GenBank/DDBJ databases">
        <title>Scylla olivacea transcriptome.</title>
        <authorList>
            <person name="Ikhwanuddin M."/>
        </authorList>
    </citation>
    <scope>NUCLEOTIDE SEQUENCE</scope>
</reference>
<sequence length="380" mass="42137">MLPCQLRSLRLSTVVRPLLLHARTMAAAPEPVVILQEVADKGVITLNRPKALNALNHEMIQLIQPRLKEWEATKSMVIIKGAGEKAFCAGGDVRAIVETVGKPDALGECFFRDEYILNCLIGTLHIPYIALIDGITMGGGVGLSVHGQYRVATERTVFAMPETGIGLFPDVGGSYFLPRLGGRLGMYLALTGHRLKGRDVLKAGVATHVCDAARIGDLEESLLNLQSPYPEDVAAVLQKFHDEAAFSKDAPFSLQSVLPKIQSCFSGASVEEIYRNLEKDGSEWALKQLEILKKMSPTSLKVTFQQVERGAHLTLQECLTMEHRIVKRIYKEHDFSEGIRAVLVARDNNPQWKPKTLEELTPERLEEYFAPLPSEEELEL</sequence>
<dbReference type="Pfam" id="PF16113">
    <property type="entry name" value="ECH_2"/>
    <property type="match status" value="1"/>
</dbReference>
<comment type="similarity">
    <text evidence="4">Belongs to the enoyl-CoA hydratase/isomerase family.</text>
</comment>
<protein>
    <recommendedName>
        <fullName evidence="6">3-hydroxyisobutyryl-CoA hydrolase, mitochondrial</fullName>
        <ecNumber evidence="5">3.1.2.4</ecNumber>
    </recommendedName>
    <alternativeName>
        <fullName evidence="11">3-hydroxyisobutyryl-coenzyme A hydrolase</fullName>
    </alternativeName>
</protein>
<comment type="pathway">
    <text evidence="3">Amino-acid degradation; L-valine degradation.</text>
</comment>
<dbReference type="EMBL" id="GDRN01080807">
    <property type="protein sequence ID" value="JAI62131.1"/>
    <property type="molecule type" value="Transcribed_RNA"/>
</dbReference>
<evidence type="ECO:0000256" key="3">
    <source>
        <dbReference type="ARBA" id="ARBA00005109"/>
    </source>
</evidence>
<dbReference type="GO" id="GO:0005739">
    <property type="term" value="C:mitochondrion"/>
    <property type="evidence" value="ECO:0007669"/>
    <property type="project" value="UniProtKB-SubCell"/>
</dbReference>
<dbReference type="UniPathway" id="UPA00362"/>
<dbReference type="SUPFAM" id="SSF52096">
    <property type="entry name" value="ClpP/crotonase"/>
    <property type="match status" value="1"/>
</dbReference>
<dbReference type="Gene3D" id="3.90.226.10">
    <property type="entry name" value="2-enoyl-CoA Hydratase, Chain A, domain 1"/>
    <property type="match status" value="1"/>
</dbReference>
<dbReference type="PANTHER" id="PTHR43176">
    <property type="entry name" value="3-HYDROXYISOBUTYRYL-COA HYDROLASE-RELATED"/>
    <property type="match status" value="1"/>
</dbReference>
<dbReference type="GO" id="GO:0006574">
    <property type="term" value="P:L-valine catabolic process"/>
    <property type="evidence" value="ECO:0007669"/>
    <property type="project" value="UniProtKB-UniPathway"/>
</dbReference>
<dbReference type="InterPro" id="IPR029045">
    <property type="entry name" value="ClpP/crotonase-like_dom_sf"/>
</dbReference>
<evidence type="ECO:0000256" key="5">
    <source>
        <dbReference type="ARBA" id="ARBA00011915"/>
    </source>
</evidence>
<comment type="catalytic activity">
    <reaction evidence="1">
        <text>3-hydroxy-2-methylpropanoyl-CoA + H2O = 3-hydroxy-2-methylpropanoate + CoA + H(+)</text>
        <dbReference type="Rhea" id="RHEA:20888"/>
        <dbReference type="ChEBI" id="CHEBI:11805"/>
        <dbReference type="ChEBI" id="CHEBI:15377"/>
        <dbReference type="ChEBI" id="CHEBI:15378"/>
        <dbReference type="ChEBI" id="CHEBI:57287"/>
        <dbReference type="ChEBI" id="CHEBI:57340"/>
        <dbReference type="EC" id="3.1.2.4"/>
    </reaction>
</comment>
<evidence type="ECO:0000256" key="6">
    <source>
        <dbReference type="ARBA" id="ARBA00016714"/>
    </source>
</evidence>